<keyword evidence="2" id="KW-0596">Phosphopantetheine</keyword>
<dbReference type="Pfam" id="PF00668">
    <property type="entry name" value="Condensation"/>
    <property type="match status" value="1"/>
</dbReference>
<dbReference type="GO" id="GO:0043041">
    <property type="term" value="P:amino acid activation for nonribosomal peptide biosynthetic process"/>
    <property type="evidence" value="ECO:0007669"/>
    <property type="project" value="TreeGrafter"/>
</dbReference>
<proteinExistence type="predicted"/>
<dbReference type="NCBIfam" id="TIGR01733">
    <property type="entry name" value="AA-adenyl-dom"/>
    <property type="match status" value="1"/>
</dbReference>
<evidence type="ECO:0000313" key="5">
    <source>
        <dbReference type="EMBL" id="TCO60856.1"/>
    </source>
</evidence>
<evidence type="ECO:0000256" key="2">
    <source>
        <dbReference type="ARBA" id="ARBA00022450"/>
    </source>
</evidence>
<evidence type="ECO:0000313" key="6">
    <source>
        <dbReference type="Proteomes" id="UP000295680"/>
    </source>
</evidence>
<dbReference type="Gene3D" id="3.30.559.10">
    <property type="entry name" value="Chloramphenicol acetyltransferase-like domain"/>
    <property type="match status" value="1"/>
</dbReference>
<keyword evidence="6" id="KW-1185">Reference proteome</keyword>
<dbReference type="InterPro" id="IPR025110">
    <property type="entry name" value="AMP-bd_C"/>
</dbReference>
<dbReference type="PROSITE" id="PS00012">
    <property type="entry name" value="PHOSPHOPANTETHEINE"/>
    <property type="match status" value="1"/>
</dbReference>
<dbReference type="InterPro" id="IPR000873">
    <property type="entry name" value="AMP-dep_synth/lig_dom"/>
</dbReference>
<dbReference type="Gene3D" id="3.30.559.30">
    <property type="entry name" value="Nonribosomal peptide synthetase, condensation domain"/>
    <property type="match status" value="1"/>
</dbReference>
<dbReference type="InterPro" id="IPR010071">
    <property type="entry name" value="AA_adenyl_dom"/>
</dbReference>
<accession>A0A4R2JUB2</accession>
<dbReference type="SMART" id="SM00823">
    <property type="entry name" value="PKS_PP"/>
    <property type="match status" value="1"/>
</dbReference>
<evidence type="ECO:0000256" key="3">
    <source>
        <dbReference type="ARBA" id="ARBA00022553"/>
    </source>
</evidence>
<dbReference type="InterPro" id="IPR020806">
    <property type="entry name" value="PKS_PP-bd"/>
</dbReference>
<dbReference type="FunFam" id="3.40.50.12780:FF:000012">
    <property type="entry name" value="Non-ribosomal peptide synthetase"/>
    <property type="match status" value="1"/>
</dbReference>
<dbReference type="CDD" id="cd05930">
    <property type="entry name" value="A_NRPS"/>
    <property type="match status" value="1"/>
</dbReference>
<dbReference type="GO" id="GO:0047527">
    <property type="term" value="F:2,3-dihydroxybenzoate-serine ligase activity"/>
    <property type="evidence" value="ECO:0007669"/>
    <property type="project" value="TreeGrafter"/>
</dbReference>
<name>A0A4R2JUB2_9PSEU</name>
<gene>
    <name evidence="5" type="ORF">EV192_103437</name>
</gene>
<dbReference type="EMBL" id="SLWS01000003">
    <property type="protein sequence ID" value="TCO60856.1"/>
    <property type="molecule type" value="Genomic_DNA"/>
</dbReference>
<keyword evidence="3" id="KW-0597">Phosphoprotein</keyword>
<evidence type="ECO:0000259" key="4">
    <source>
        <dbReference type="PROSITE" id="PS50075"/>
    </source>
</evidence>
<dbReference type="Gene3D" id="1.10.1200.10">
    <property type="entry name" value="ACP-like"/>
    <property type="match status" value="1"/>
</dbReference>
<dbReference type="SUPFAM" id="SSF56801">
    <property type="entry name" value="Acetyl-CoA synthetase-like"/>
    <property type="match status" value="1"/>
</dbReference>
<dbReference type="Pfam" id="PF13193">
    <property type="entry name" value="AMP-binding_C"/>
    <property type="match status" value="1"/>
</dbReference>
<dbReference type="Pfam" id="PF00550">
    <property type="entry name" value="PP-binding"/>
    <property type="match status" value="1"/>
</dbReference>
<dbReference type="Gene3D" id="3.40.50.12780">
    <property type="entry name" value="N-terminal domain of ligase-like"/>
    <property type="match status" value="1"/>
</dbReference>
<evidence type="ECO:0000256" key="1">
    <source>
        <dbReference type="ARBA" id="ARBA00001957"/>
    </source>
</evidence>
<dbReference type="Gene3D" id="3.30.300.30">
    <property type="match status" value="1"/>
</dbReference>
<dbReference type="GO" id="GO:0031177">
    <property type="term" value="F:phosphopantetheine binding"/>
    <property type="evidence" value="ECO:0007669"/>
    <property type="project" value="InterPro"/>
</dbReference>
<dbReference type="SUPFAM" id="SSF52777">
    <property type="entry name" value="CoA-dependent acyltransferases"/>
    <property type="match status" value="2"/>
</dbReference>
<dbReference type="InterPro" id="IPR020845">
    <property type="entry name" value="AMP-binding_CS"/>
</dbReference>
<protein>
    <submittedName>
        <fullName evidence="5">Amino acid adenylation domain-containing protein</fullName>
    </submittedName>
</protein>
<comment type="cofactor">
    <cofactor evidence="1">
        <name>pantetheine 4'-phosphate</name>
        <dbReference type="ChEBI" id="CHEBI:47942"/>
    </cofactor>
</comment>
<dbReference type="Pfam" id="PF00501">
    <property type="entry name" value="AMP-binding"/>
    <property type="match status" value="1"/>
</dbReference>
<dbReference type="InterPro" id="IPR045851">
    <property type="entry name" value="AMP-bd_C_sf"/>
</dbReference>
<dbReference type="InterPro" id="IPR001242">
    <property type="entry name" value="Condensation_dom"/>
</dbReference>
<dbReference type="AlphaFoldDB" id="A0A4R2JUB2"/>
<dbReference type="SUPFAM" id="SSF47336">
    <property type="entry name" value="ACP-like"/>
    <property type="match status" value="1"/>
</dbReference>
<reference evidence="5 6" key="1">
    <citation type="submission" date="2019-03" db="EMBL/GenBank/DDBJ databases">
        <title>Genomic Encyclopedia of Type Strains, Phase IV (KMG-IV): sequencing the most valuable type-strain genomes for metagenomic binning, comparative biology and taxonomic classification.</title>
        <authorList>
            <person name="Goeker M."/>
        </authorList>
    </citation>
    <scope>NUCLEOTIDE SEQUENCE [LARGE SCALE GENOMIC DNA]</scope>
    <source>
        <strain evidence="5 6">DSM 45934</strain>
    </source>
</reference>
<dbReference type="GO" id="GO:0008610">
    <property type="term" value="P:lipid biosynthetic process"/>
    <property type="evidence" value="ECO:0007669"/>
    <property type="project" value="UniProtKB-ARBA"/>
</dbReference>
<dbReference type="Proteomes" id="UP000295680">
    <property type="component" value="Unassembled WGS sequence"/>
</dbReference>
<dbReference type="InterPro" id="IPR006162">
    <property type="entry name" value="Ppantetheine_attach_site"/>
</dbReference>
<dbReference type="PROSITE" id="PS50075">
    <property type="entry name" value="CARRIER"/>
    <property type="match status" value="1"/>
</dbReference>
<sequence>MSGDSGSPETSLAEARRALLAMKMRQRQAAAAERDRIVRVPRSGRLAVTEQQHYIWFLHQVSVDLAQYNIPFVLRLRGELDEPALRKAVRDVVNRHESLRTTFGVDRGVPFQIVADPVTDVPVTVTDLSGLAEDERWAKGLSVAMAEIRVPFDLATGPLLRCGLVRLAAADHLLVMTFHHIITDGWSTGLLIRDLAEFYDAAHTGREARLPELAVAPVDVAVWQRRQLTGPGRERDLEYWRGALKDLPTLDFPADKPRPLTPTGRGLAFVRPFPGDLLRAARDLAAQWNISELSVYAAAFAIVLARYTGQTDIPFGSAVSARTRHELESMVGMFANTVVLRIDLTGDPTVAELLRRSNEHVLDVLAHQDVPFGRVVEDLRPERDAARNPLYQVALSLLSEEIMADFAFGDVRVENVEVHTGTSRFDLSVQLNTRSVGDGFVWVNYADDLFDPERMERLVVHFRTALEAIVADPAQPVAGISVLPEEERRRLVAEWNPEPVDFGTADRTLVDLVGAAAAANPAGVAVRFEGADLTYQELDRRSNCLATLLRAEYGVGLESIVGMLLERGPNVQTTELASIKAGGAWLPLDPTHPAARLRFQLEDAGADVVVTTTALAGLLPADMPRVLLDTADLESCSDSPLPQVAGPDNAAYVIYTSGSTGKPKGVVVTHRAAVNFVGAAQQLFHITPADRVLQFANPTFDVSVFDVYSALANGATCVSAPTSVLYDPHRLAELMRQESVTVADIAPAVLGLVTDTDLPELRALFVGIEAFTADLVNRWRTSKRAFHNGYGPTEATVACVDYECPPERLTAAPPIGRAMANISAFVVDGRGDLVPVGVQGELCIAGTCLARGYLGRPGLTAEKFVPCEFGGPGERMYRTGDVVRWEWNGQLVFVGRVDRQVKIRGLRVELGEIEDVLAGAPAVAQAAVVVADSDTGPRLDGYVVAERGGKLTEDSVRDWLVDRLPVHMVPATLTILAELPLTGSGKLDRKALPAPATGVAAGGMVTGTGRLLAEVWAGLLNVSADTVAGADNFFTLGGNSLQATQLISRIRDTFYVELDARQLFSHPRLNQMADLVDEAMRAAMDESELALLEKEVAELSEEELDRLLAEDE</sequence>
<dbReference type="CDD" id="cd19531">
    <property type="entry name" value="LCL_NRPS-like"/>
    <property type="match status" value="1"/>
</dbReference>
<dbReference type="InterPro" id="IPR009081">
    <property type="entry name" value="PP-bd_ACP"/>
</dbReference>
<dbReference type="InterPro" id="IPR036736">
    <property type="entry name" value="ACP-like_sf"/>
</dbReference>
<dbReference type="GO" id="GO:0009239">
    <property type="term" value="P:enterobactin biosynthetic process"/>
    <property type="evidence" value="ECO:0007669"/>
    <property type="project" value="TreeGrafter"/>
</dbReference>
<dbReference type="GO" id="GO:0009366">
    <property type="term" value="C:enterobactin synthetase complex"/>
    <property type="evidence" value="ECO:0007669"/>
    <property type="project" value="TreeGrafter"/>
</dbReference>
<feature type="domain" description="Carrier" evidence="4">
    <location>
        <begin position="1003"/>
        <end position="1080"/>
    </location>
</feature>
<dbReference type="PROSITE" id="PS00455">
    <property type="entry name" value="AMP_BINDING"/>
    <property type="match status" value="1"/>
</dbReference>
<organism evidence="5 6">
    <name type="scientific">Actinocrispum wychmicini</name>
    <dbReference type="NCBI Taxonomy" id="1213861"/>
    <lineage>
        <taxon>Bacteria</taxon>
        <taxon>Bacillati</taxon>
        <taxon>Actinomycetota</taxon>
        <taxon>Actinomycetes</taxon>
        <taxon>Pseudonocardiales</taxon>
        <taxon>Pseudonocardiaceae</taxon>
        <taxon>Actinocrispum</taxon>
    </lineage>
</organism>
<dbReference type="InterPro" id="IPR042099">
    <property type="entry name" value="ANL_N_sf"/>
</dbReference>
<dbReference type="RefSeq" id="WP_165960417.1">
    <property type="nucleotide sequence ID" value="NZ_SLWS01000003.1"/>
</dbReference>
<dbReference type="PANTHER" id="PTHR45527:SF1">
    <property type="entry name" value="FATTY ACID SYNTHASE"/>
    <property type="match status" value="1"/>
</dbReference>
<comment type="caution">
    <text evidence="5">The sequence shown here is derived from an EMBL/GenBank/DDBJ whole genome shotgun (WGS) entry which is preliminary data.</text>
</comment>
<dbReference type="GO" id="GO:0005829">
    <property type="term" value="C:cytosol"/>
    <property type="evidence" value="ECO:0007669"/>
    <property type="project" value="TreeGrafter"/>
</dbReference>
<dbReference type="PANTHER" id="PTHR45527">
    <property type="entry name" value="NONRIBOSOMAL PEPTIDE SYNTHETASE"/>
    <property type="match status" value="1"/>
</dbReference>
<dbReference type="FunFam" id="3.40.50.980:FF:000001">
    <property type="entry name" value="Non-ribosomal peptide synthetase"/>
    <property type="match status" value="1"/>
</dbReference>
<dbReference type="InterPro" id="IPR023213">
    <property type="entry name" value="CAT-like_dom_sf"/>
</dbReference>